<evidence type="ECO:0000313" key="1">
    <source>
        <dbReference type="EMBL" id="MBA3927609.1"/>
    </source>
</evidence>
<dbReference type="EMBL" id="JABJVM010000021">
    <property type="protein sequence ID" value="MBA3927609.1"/>
    <property type="molecule type" value="Genomic_DNA"/>
</dbReference>
<dbReference type="Proteomes" id="UP000548787">
    <property type="component" value="Unassembled WGS sequence"/>
</dbReference>
<keyword evidence="2" id="KW-1185">Reference proteome</keyword>
<sequence>MKKSMAKIYFKLRSRVYKAPNKQKLNYILEKSTQDDAPLIVIFSAFPRTGMKATYNYLRTLKDVDAHKLFILDNFGFQQRGAYYLAENGDFKIRVAVESIIADVQKKLATKNTIFIGTSKGGFASLYFGIKMKADYIISGAPQYKLGNYLSDIPEKAPVLSSIMGNTDKSSIDQLNALLPTKIKEASGALPKVYVHYSEQEHTYEEHVKDLIQDLSIAEYDLTLDICDYKIHQEVSQFFPPFLIQSLSQIINKLKIER</sequence>
<name>A0A7W1T8W0_9LIST</name>
<dbReference type="RefSeq" id="WP_181677689.1">
    <property type="nucleotide sequence ID" value="NZ_JABJVM010000021.1"/>
</dbReference>
<evidence type="ECO:0000313" key="2">
    <source>
        <dbReference type="Proteomes" id="UP000548787"/>
    </source>
</evidence>
<reference evidence="1 2" key="1">
    <citation type="submission" date="2020-05" db="EMBL/GenBank/DDBJ databases">
        <authorList>
            <person name="Carlin C.R."/>
        </authorList>
    </citation>
    <scope>NUCLEOTIDE SEQUENCE [LARGE SCALE GENOMIC DNA]</scope>
    <source>
        <strain evidence="1 2">FSL W9-0585</strain>
    </source>
</reference>
<dbReference type="SUPFAM" id="SSF53474">
    <property type="entry name" value="alpha/beta-Hydrolases"/>
    <property type="match status" value="1"/>
</dbReference>
<comment type="caution">
    <text evidence="1">The sequence shown here is derived from an EMBL/GenBank/DDBJ whole genome shotgun (WGS) entry which is preliminary data.</text>
</comment>
<gene>
    <name evidence="1" type="ORF">HPK16_14820</name>
</gene>
<dbReference type="InterPro" id="IPR029058">
    <property type="entry name" value="AB_hydrolase_fold"/>
</dbReference>
<protein>
    <submittedName>
        <fullName evidence="1">Two component regulator three Y domain-containing protein</fullName>
    </submittedName>
</protein>
<dbReference type="AlphaFoldDB" id="A0A7W1T8W0"/>
<reference evidence="1 2" key="2">
    <citation type="submission" date="2020-08" db="EMBL/GenBank/DDBJ databases">
        <title>Listeria ohnekaius sp. nov. and Listeria portnoyii sp. nov. isolated from non-agricultural and natural environments.</title>
        <authorList>
            <person name="Weller D."/>
            <person name="Belias A.M."/>
            <person name="Liao J."/>
            <person name="Guo S."/>
            <person name="Orsi R.H."/>
            <person name="Wiedmann M."/>
        </authorList>
    </citation>
    <scope>NUCLEOTIDE SEQUENCE [LARGE SCALE GENOMIC DNA]</scope>
    <source>
        <strain evidence="1 2">FSL W9-0585</strain>
    </source>
</reference>
<proteinExistence type="predicted"/>
<organism evidence="1 2">
    <name type="scientific">Listeria rustica</name>
    <dbReference type="NCBI Taxonomy" id="2713503"/>
    <lineage>
        <taxon>Bacteria</taxon>
        <taxon>Bacillati</taxon>
        <taxon>Bacillota</taxon>
        <taxon>Bacilli</taxon>
        <taxon>Bacillales</taxon>
        <taxon>Listeriaceae</taxon>
        <taxon>Listeria</taxon>
    </lineage>
</organism>
<accession>A0A7W1T8W0</accession>
<dbReference type="Gene3D" id="3.40.50.1820">
    <property type="entry name" value="alpha/beta hydrolase"/>
    <property type="match status" value="1"/>
</dbReference>